<feature type="transmembrane region" description="Helical" evidence="1">
    <location>
        <begin position="7"/>
        <end position="25"/>
    </location>
</feature>
<name>A0A7T5RK07_9BACT</name>
<feature type="transmembrane region" description="Helical" evidence="1">
    <location>
        <begin position="31"/>
        <end position="53"/>
    </location>
</feature>
<keyword evidence="1" id="KW-0472">Membrane</keyword>
<accession>A0A7T5RK07</accession>
<reference evidence="2 3" key="1">
    <citation type="submission" date="2020-07" db="EMBL/GenBank/DDBJ databases">
        <title>Huge and variable diversity of episymbiotic CPR bacteria and DPANN archaea in groundwater ecosystems.</title>
        <authorList>
            <person name="He C.Y."/>
            <person name="Keren R."/>
            <person name="Whittaker M."/>
            <person name="Farag I.F."/>
            <person name="Doudna J."/>
            <person name="Cate J.H.D."/>
            <person name="Banfield J.F."/>
        </authorList>
    </citation>
    <scope>NUCLEOTIDE SEQUENCE [LARGE SCALE GENOMIC DNA]</scope>
    <source>
        <strain evidence="2">NC_groundwater_541_Ag_S-0.1um_46_50</strain>
    </source>
</reference>
<organism evidence="2 3">
    <name type="scientific">Candidatus Sungiibacteriota bacterium</name>
    <dbReference type="NCBI Taxonomy" id="2750080"/>
    <lineage>
        <taxon>Bacteria</taxon>
        <taxon>Candidatus Sungiibacteriota</taxon>
    </lineage>
</organism>
<gene>
    <name evidence="2" type="ORF">HYW89_01360</name>
</gene>
<feature type="transmembrane region" description="Helical" evidence="1">
    <location>
        <begin position="65"/>
        <end position="86"/>
    </location>
</feature>
<sequence>MVIALNAIVAYLLSGVALKLLWGWFMVPTLGLPVISLVQAIGVGIVISFLTQQHIPRDKDEAKELLIYEVIKPVLAIAVGWVVHLFM</sequence>
<keyword evidence="1" id="KW-0812">Transmembrane</keyword>
<keyword evidence="1" id="KW-1133">Transmembrane helix</keyword>
<dbReference type="EMBL" id="CP066690">
    <property type="protein sequence ID" value="QQG45560.1"/>
    <property type="molecule type" value="Genomic_DNA"/>
</dbReference>
<evidence type="ECO:0000313" key="3">
    <source>
        <dbReference type="Proteomes" id="UP000595618"/>
    </source>
</evidence>
<protein>
    <submittedName>
        <fullName evidence="2">Uncharacterized protein</fullName>
    </submittedName>
</protein>
<evidence type="ECO:0000256" key="1">
    <source>
        <dbReference type="SAM" id="Phobius"/>
    </source>
</evidence>
<dbReference type="AlphaFoldDB" id="A0A7T5RK07"/>
<proteinExistence type="predicted"/>
<evidence type="ECO:0000313" key="2">
    <source>
        <dbReference type="EMBL" id="QQG45560.1"/>
    </source>
</evidence>
<dbReference type="Proteomes" id="UP000595618">
    <property type="component" value="Chromosome"/>
</dbReference>